<dbReference type="SUPFAM" id="SSF52540">
    <property type="entry name" value="P-loop containing nucleoside triphosphate hydrolases"/>
    <property type="match status" value="1"/>
</dbReference>
<dbReference type="InterPro" id="IPR041679">
    <property type="entry name" value="DNA2/NAM7-like_C"/>
</dbReference>
<dbReference type="Pfam" id="PF13087">
    <property type="entry name" value="AAA_12"/>
    <property type="match status" value="1"/>
</dbReference>
<dbReference type="PANTHER" id="PTHR10887:SF322">
    <property type="entry name" value="HELICASE MOV-10"/>
    <property type="match status" value="1"/>
</dbReference>
<sequence>MFRQWVRSLGKGSLPYWKGASSEQLSHIVEELKHLKNYVFARTSLTEAWREKELLPGNYSLYTQQIAERNFAIAEAFPVTVRSLNALRLYEALAQYFPIKDYVGQKAKKYLLDSEELIAWCASHRDKEKEILRSVFPSWGVTALSVGSQIQLSPATFDLLMIDESSQINVAQALPLLFRAKRVAVVGDPMQLAFISSVTELEEKIARERAELTAEEAREYCYNKVSLYDLAYRRATACRVFLADTFRSCAPITAYCSHYFYGGRLRTATDENRLKVPFLREPGIEWISVKSEVKRGRDGTSCYAPEEVDRVVELVKTLLLDERYEGTVGVVTPFAYQGEVIREAVEAEIPEEILQKTQFVSAISHAFQGGERDVMILSLCAGSGMPPGCLRFIADNPSIFNVAISRARALLLVVGDYTWAANSRIPFVEGLTQNWQDALDKTRSENEWSEREQLIQHLREAGLPLCVHKKSGGRFIDIALEDRSVKLALMLSTSMREATYWLDADLVSQGWLAYRLWHHELTDHLEECVGRVVSLWQRAHEEREPIAM</sequence>
<name>A0A8S5P2A6_9CAUD</name>
<dbReference type="CDD" id="cd18808">
    <property type="entry name" value="SF1_C_Upf1"/>
    <property type="match status" value="1"/>
</dbReference>
<organism evidence="2">
    <name type="scientific">Myoviridae sp. ctakU3</name>
    <dbReference type="NCBI Taxonomy" id="2825135"/>
    <lineage>
        <taxon>Viruses</taxon>
        <taxon>Duplodnaviria</taxon>
        <taxon>Heunggongvirae</taxon>
        <taxon>Uroviricota</taxon>
        <taxon>Caudoviricetes</taxon>
    </lineage>
</organism>
<dbReference type="GO" id="GO:0004386">
    <property type="term" value="F:helicase activity"/>
    <property type="evidence" value="ECO:0007669"/>
    <property type="project" value="UniProtKB-KW"/>
</dbReference>
<keyword evidence="2" id="KW-0547">Nucleotide-binding</keyword>
<dbReference type="InterPro" id="IPR045055">
    <property type="entry name" value="DNA2/NAM7-like"/>
</dbReference>
<evidence type="ECO:0000313" key="2">
    <source>
        <dbReference type="EMBL" id="DAE00587.1"/>
    </source>
</evidence>
<reference evidence="2" key="1">
    <citation type="journal article" date="2021" name="Proc. Natl. Acad. Sci. U.S.A.">
        <title>A Catalog of Tens of Thousands of Viruses from Human Metagenomes Reveals Hidden Associations with Chronic Diseases.</title>
        <authorList>
            <person name="Tisza M.J."/>
            <person name="Buck C.B."/>
        </authorList>
    </citation>
    <scope>NUCLEOTIDE SEQUENCE</scope>
    <source>
        <strain evidence="2">CtakU3</strain>
    </source>
</reference>
<dbReference type="GO" id="GO:0035194">
    <property type="term" value="P:regulatory ncRNA-mediated post-transcriptional gene silencing"/>
    <property type="evidence" value="ECO:0007669"/>
    <property type="project" value="TreeGrafter"/>
</dbReference>
<dbReference type="PANTHER" id="PTHR10887">
    <property type="entry name" value="DNA2/NAM7 HELICASE FAMILY"/>
    <property type="match status" value="1"/>
</dbReference>
<feature type="domain" description="DNA2/NAM7 helicase-like C-terminal" evidence="1">
    <location>
        <begin position="225"/>
        <end position="416"/>
    </location>
</feature>
<dbReference type="InterPro" id="IPR047187">
    <property type="entry name" value="SF1_C_Upf1"/>
</dbReference>
<dbReference type="EMBL" id="BK015306">
    <property type="protein sequence ID" value="DAE00587.1"/>
    <property type="molecule type" value="Genomic_DNA"/>
</dbReference>
<dbReference type="InterPro" id="IPR027417">
    <property type="entry name" value="P-loop_NTPase"/>
</dbReference>
<protein>
    <submittedName>
        <fullName evidence="2">Superfamily I DNA and RNA helicase</fullName>
    </submittedName>
</protein>
<evidence type="ECO:0000259" key="1">
    <source>
        <dbReference type="Pfam" id="PF13087"/>
    </source>
</evidence>
<proteinExistence type="predicted"/>
<keyword evidence="2" id="KW-0347">Helicase</keyword>
<keyword evidence="2" id="KW-0378">Hydrolase</keyword>
<dbReference type="Gene3D" id="3.40.50.300">
    <property type="entry name" value="P-loop containing nucleotide triphosphate hydrolases"/>
    <property type="match status" value="2"/>
</dbReference>
<accession>A0A8S5P2A6</accession>
<keyword evidence="2" id="KW-0067">ATP-binding</keyword>